<dbReference type="EMBL" id="ACZM01000003">
    <property type="protein sequence ID" value="EHG22340.1"/>
    <property type="molecule type" value="Genomic_DNA"/>
</dbReference>
<evidence type="ECO:0000313" key="1">
    <source>
        <dbReference type="EMBL" id="EHG22340.1"/>
    </source>
</evidence>
<evidence type="ECO:0008006" key="3">
    <source>
        <dbReference type="Google" id="ProtNLM"/>
    </source>
</evidence>
<dbReference type="Proteomes" id="UP000004129">
    <property type="component" value="Unassembled WGS sequence"/>
</dbReference>
<organism evidence="1 2">
    <name type="scientific">Selenomonas infelix ATCC 43532</name>
    <dbReference type="NCBI Taxonomy" id="679201"/>
    <lineage>
        <taxon>Bacteria</taxon>
        <taxon>Bacillati</taxon>
        <taxon>Bacillota</taxon>
        <taxon>Negativicutes</taxon>
        <taxon>Selenomonadales</taxon>
        <taxon>Selenomonadaceae</taxon>
        <taxon>Selenomonas</taxon>
    </lineage>
</organism>
<dbReference type="AlphaFoldDB" id="G5GM95"/>
<gene>
    <name evidence="1" type="ORF">HMPREF9334_00376</name>
</gene>
<reference evidence="1 2" key="1">
    <citation type="submission" date="2011-08" db="EMBL/GenBank/DDBJ databases">
        <title>The Genome Sequence of Selenomonas infelix ATCC 43532.</title>
        <authorList>
            <consortium name="The Broad Institute Genome Sequencing Platform"/>
            <person name="Earl A."/>
            <person name="Ward D."/>
            <person name="Feldgarden M."/>
            <person name="Gevers D."/>
            <person name="Izard J."/>
            <person name="Blanton J.M."/>
            <person name="Baranova O.V."/>
            <person name="Dewhirst F.E."/>
            <person name="Young S.K."/>
            <person name="Zeng Q."/>
            <person name="Gargeya S."/>
            <person name="Fitzgerald M."/>
            <person name="Haas B."/>
            <person name="Abouelleil A."/>
            <person name="Alvarado L."/>
            <person name="Arachchi H.M."/>
            <person name="Berlin A."/>
            <person name="Brown A."/>
            <person name="Chapman S.B."/>
            <person name="Chen Z."/>
            <person name="Dunbar C."/>
            <person name="Freedman E."/>
            <person name="Gearin G."/>
            <person name="Gellesch M."/>
            <person name="Goldberg J."/>
            <person name="Griggs A."/>
            <person name="Gujja S."/>
            <person name="Heiman D."/>
            <person name="Howarth C."/>
            <person name="Larson L."/>
            <person name="Lui A."/>
            <person name="MacDonald P.J.P."/>
            <person name="Montmayeur A."/>
            <person name="Murphy C."/>
            <person name="Neiman D."/>
            <person name="Pearson M."/>
            <person name="Priest M."/>
            <person name="Roberts A."/>
            <person name="Saif S."/>
            <person name="Shea T."/>
            <person name="Shenoy N."/>
            <person name="Sisk P."/>
            <person name="Stolte C."/>
            <person name="Sykes S."/>
            <person name="Wortman J."/>
            <person name="Nusbaum C."/>
            <person name="Birren B."/>
        </authorList>
    </citation>
    <scope>NUCLEOTIDE SEQUENCE [LARGE SCALE GENOMIC DNA]</scope>
    <source>
        <strain evidence="1 2">ATCC 43532</strain>
    </source>
</reference>
<dbReference type="eggNOG" id="COG4959">
    <property type="taxonomic scope" value="Bacteria"/>
</dbReference>
<name>G5GM95_9FIRM</name>
<evidence type="ECO:0000313" key="2">
    <source>
        <dbReference type="Proteomes" id="UP000004129"/>
    </source>
</evidence>
<accession>G5GM95</accession>
<dbReference type="InterPro" id="IPR036286">
    <property type="entry name" value="LexA/Signal_pep-like_sf"/>
</dbReference>
<proteinExistence type="predicted"/>
<comment type="caution">
    <text evidence="1">The sequence shown here is derived from an EMBL/GenBank/DDBJ whole genome shotgun (WGS) entry which is preliminary data.</text>
</comment>
<sequence length="172" mass="19479">MSKKKRFFFWTALWFYVLLVVNPFHLQIPTLIYMNTTASLPVGIYFAIPGFGVRDGDIVAYEQDEKVMEVIRRNGWIPNGGHPAFIKYAAIEGGHYEVDPESLLFRVNGKLIGNAMTSDGKGHTMIPRCGSFEITHGFFLPYTSASRSYDGRYTGIVSTQRIYSRVIPLLTK</sequence>
<dbReference type="SUPFAM" id="SSF51306">
    <property type="entry name" value="LexA/Signal peptidase"/>
    <property type="match status" value="1"/>
</dbReference>
<dbReference type="HOGENOM" id="CLU_104604_3_1_9"/>
<protein>
    <recommendedName>
        <fullName evidence="3">Peptidase S26 domain-containing protein</fullName>
    </recommendedName>
</protein>
<dbReference type="STRING" id="679201.HMPREF9334_00376"/>
<keyword evidence="2" id="KW-1185">Reference proteome</keyword>
<dbReference type="RefSeq" id="WP_006691826.1">
    <property type="nucleotide sequence ID" value="NZ_JH376797.1"/>
</dbReference>